<dbReference type="InterPro" id="IPR009057">
    <property type="entry name" value="Homeodomain-like_sf"/>
</dbReference>
<dbReference type="Pfam" id="PF12833">
    <property type="entry name" value="HTH_18"/>
    <property type="match status" value="1"/>
</dbReference>
<dbReference type="GO" id="GO:0000976">
    <property type="term" value="F:transcription cis-regulatory region binding"/>
    <property type="evidence" value="ECO:0007669"/>
    <property type="project" value="TreeGrafter"/>
</dbReference>
<dbReference type="EMBL" id="CP044463">
    <property type="protein sequence ID" value="QIC66394.1"/>
    <property type="molecule type" value="Genomic_DNA"/>
</dbReference>
<dbReference type="InterPro" id="IPR018060">
    <property type="entry name" value="HTH_AraC"/>
</dbReference>
<reference evidence="5 6" key="1">
    <citation type="submission" date="2019-09" db="EMBL/GenBank/DDBJ databases">
        <title>Non-baumannii Acinetobacter spp. carrying blaNDM-1 isolated in China.</title>
        <authorList>
            <person name="Cui C."/>
            <person name="Chen C."/>
            <person name="Sun J."/>
            <person name="Liu Y."/>
        </authorList>
    </citation>
    <scope>NUCLEOTIDE SEQUENCE [LARGE SCALE GENOMIC DNA]</scope>
    <source>
        <strain evidence="5 6">HZE23-1</strain>
    </source>
</reference>
<dbReference type="Pfam" id="PF12625">
    <property type="entry name" value="Arabinose_bd"/>
    <property type="match status" value="1"/>
</dbReference>
<evidence type="ECO:0000313" key="5">
    <source>
        <dbReference type="EMBL" id="QIC66394.1"/>
    </source>
</evidence>
<dbReference type="Proteomes" id="UP000503505">
    <property type="component" value="Chromosome"/>
</dbReference>
<sequence>MQDIRISNGYIQLWATHLRSLNIEPLQADFLEDLNTPLRHLIDQPFDTAVPLELLNTVIERTQTHLHCPQLIFEIVQSIRPEHFGVLGYMASKSSSISEMIGYIMRFQRLVVDGSEFVPLQIKQHEQSIELYWDFLHEKYQLLNELTIAAMVQLGRYILQDHPLVLRCVRLAHAPLMAQRHYQKFFGVDVRFSQAYYSFELDLQDLQFRSEQADPMLLQLLVRQAEEAIATKSSNESILQQARKIIADQLRTEYQAIKIEQLAQQLWMSSRSLQRYLSEQGSSFKKLLEQERMKRCETLLQQGLSLTEIAQQLDYSDQSALARAYKAATGQTLLQARKLFKTKEEK</sequence>
<evidence type="ECO:0000259" key="4">
    <source>
        <dbReference type="PROSITE" id="PS01124"/>
    </source>
</evidence>
<keyword evidence="1" id="KW-0805">Transcription regulation</keyword>
<dbReference type="SUPFAM" id="SSF46689">
    <property type="entry name" value="Homeodomain-like"/>
    <property type="match status" value="1"/>
</dbReference>
<dbReference type="RefSeq" id="WP_163170909.1">
    <property type="nucleotide sequence ID" value="NZ_CP044463.1"/>
</dbReference>
<keyword evidence="2" id="KW-0238">DNA-binding</keyword>
<keyword evidence="3" id="KW-0804">Transcription</keyword>
<dbReference type="InterPro" id="IPR032687">
    <property type="entry name" value="AraC-type_N"/>
</dbReference>
<dbReference type="PANTHER" id="PTHR47894:SF1">
    <property type="entry name" value="HTH-TYPE TRANSCRIPTIONAL REGULATOR VQSM"/>
    <property type="match status" value="1"/>
</dbReference>
<accession>A0AAE6WUI1</accession>
<evidence type="ECO:0000256" key="3">
    <source>
        <dbReference type="ARBA" id="ARBA00023163"/>
    </source>
</evidence>
<dbReference type="GO" id="GO:0005829">
    <property type="term" value="C:cytosol"/>
    <property type="evidence" value="ECO:0007669"/>
    <property type="project" value="TreeGrafter"/>
</dbReference>
<dbReference type="PANTHER" id="PTHR47894">
    <property type="entry name" value="HTH-TYPE TRANSCRIPTIONAL REGULATOR GADX"/>
    <property type="match status" value="1"/>
</dbReference>
<name>A0AAE6WUI1_9GAMM</name>
<gene>
    <name evidence="5" type="ORF">FSC10_02980</name>
</gene>
<organism evidence="5 6">
    <name type="scientific">Acinetobacter schindleri</name>
    <dbReference type="NCBI Taxonomy" id="108981"/>
    <lineage>
        <taxon>Bacteria</taxon>
        <taxon>Pseudomonadati</taxon>
        <taxon>Pseudomonadota</taxon>
        <taxon>Gammaproteobacteria</taxon>
        <taxon>Moraxellales</taxon>
        <taxon>Moraxellaceae</taxon>
        <taxon>Acinetobacter</taxon>
    </lineage>
</organism>
<protein>
    <submittedName>
        <fullName evidence="5">AraC family transcriptional regulator</fullName>
    </submittedName>
</protein>
<evidence type="ECO:0000256" key="1">
    <source>
        <dbReference type="ARBA" id="ARBA00023015"/>
    </source>
</evidence>
<evidence type="ECO:0000256" key="2">
    <source>
        <dbReference type="ARBA" id="ARBA00023125"/>
    </source>
</evidence>
<dbReference type="Gene3D" id="1.10.10.60">
    <property type="entry name" value="Homeodomain-like"/>
    <property type="match status" value="1"/>
</dbReference>
<proteinExistence type="predicted"/>
<dbReference type="SMART" id="SM00342">
    <property type="entry name" value="HTH_ARAC"/>
    <property type="match status" value="1"/>
</dbReference>
<dbReference type="AlphaFoldDB" id="A0AAE6WUI1"/>
<feature type="domain" description="HTH araC/xylS-type" evidence="4">
    <location>
        <begin position="240"/>
        <end position="339"/>
    </location>
</feature>
<dbReference type="GO" id="GO:0003700">
    <property type="term" value="F:DNA-binding transcription factor activity"/>
    <property type="evidence" value="ECO:0007669"/>
    <property type="project" value="InterPro"/>
</dbReference>
<dbReference type="PROSITE" id="PS01124">
    <property type="entry name" value="HTH_ARAC_FAMILY_2"/>
    <property type="match status" value="1"/>
</dbReference>
<evidence type="ECO:0000313" key="6">
    <source>
        <dbReference type="Proteomes" id="UP000503505"/>
    </source>
</evidence>